<dbReference type="Proteomes" id="UP000485058">
    <property type="component" value="Unassembled WGS sequence"/>
</dbReference>
<accession>A0A699ZQ09</accession>
<feature type="compositionally biased region" description="Low complexity" evidence="1">
    <location>
        <begin position="551"/>
        <end position="562"/>
    </location>
</feature>
<comment type="caution">
    <text evidence="2">The sequence shown here is derived from an EMBL/GenBank/DDBJ whole genome shotgun (WGS) entry which is preliminary data.</text>
</comment>
<name>A0A699ZQ09_HAELA</name>
<protein>
    <submittedName>
        <fullName evidence="2">Uncharacterized protein</fullName>
    </submittedName>
</protein>
<organism evidence="2 3">
    <name type="scientific">Haematococcus lacustris</name>
    <name type="common">Green alga</name>
    <name type="synonym">Haematococcus pluvialis</name>
    <dbReference type="NCBI Taxonomy" id="44745"/>
    <lineage>
        <taxon>Eukaryota</taxon>
        <taxon>Viridiplantae</taxon>
        <taxon>Chlorophyta</taxon>
        <taxon>core chlorophytes</taxon>
        <taxon>Chlorophyceae</taxon>
        <taxon>CS clade</taxon>
        <taxon>Chlamydomonadales</taxon>
        <taxon>Haematococcaceae</taxon>
        <taxon>Haematococcus</taxon>
    </lineage>
</organism>
<feature type="region of interest" description="Disordered" evidence="1">
    <location>
        <begin position="732"/>
        <end position="752"/>
    </location>
</feature>
<reference evidence="2 3" key="1">
    <citation type="submission" date="2020-02" db="EMBL/GenBank/DDBJ databases">
        <title>Draft genome sequence of Haematococcus lacustris strain NIES-144.</title>
        <authorList>
            <person name="Morimoto D."/>
            <person name="Nakagawa S."/>
            <person name="Yoshida T."/>
            <person name="Sawayama S."/>
        </authorList>
    </citation>
    <scope>NUCLEOTIDE SEQUENCE [LARGE SCALE GENOMIC DNA]</scope>
    <source>
        <strain evidence="2 3">NIES-144</strain>
    </source>
</reference>
<evidence type="ECO:0000313" key="3">
    <source>
        <dbReference type="Proteomes" id="UP000485058"/>
    </source>
</evidence>
<dbReference type="EMBL" id="BLLF01002423">
    <property type="protein sequence ID" value="GFH24025.1"/>
    <property type="molecule type" value="Genomic_DNA"/>
</dbReference>
<evidence type="ECO:0000313" key="2">
    <source>
        <dbReference type="EMBL" id="GFH24025.1"/>
    </source>
</evidence>
<gene>
    <name evidence="2" type="ORF">HaLaN_21738</name>
</gene>
<proteinExistence type="predicted"/>
<feature type="region of interest" description="Disordered" evidence="1">
    <location>
        <begin position="537"/>
        <end position="570"/>
    </location>
</feature>
<dbReference type="AlphaFoldDB" id="A0A699ZQ09"/>
<evidence type="ECO:0000256" key="1">
    <source>
        <dbReference type="SAM" id="MobiDB-lite"/>
    </source>
</evidence>
<sequence length="920" mass="99261">MLAARLVSDSPMETSQILVPVELQHVQPDILEAYADSTILRSKCEADVYVELFSTVTGQICRSLGDGEVQVCAGVSLWCDCASAHPQRYSSAVAACARWWWQCHWDVAQVSIIDGDSWTEAAPGNMSTVRELLKSDEASWSGRPQHCILLMLCSQQPGILADAGSLPPKQSSSWSETRCKRPHYSQAAGRWHQLWSGLAHAGCQCYCGPRPMEHPATPYDKQREMCQWVLAPVCAQGGQARLPDLSVHDKNDTFHWQGASYSTFRLMGRCPNTEIQPAISHKYPHYKDELTRLKYIGSITAQRLRDVQAHLDCNVPFTCIETVEQMKHLMMFADTNRLVENKLLELLNFRGKHKHKWDYLRATLNHIVYDDNAHRAWLLPEGGSDPGSLGLLFACRQGQVNLDKPAGVIYRVPHPTGAGHSLQVVNSPDPQAVEAAWRRSAEQAWLTPGHPGWGIAQDPMEFVSCSGGLGAPGRVSPALSGHDAMDESQACLMRRTSAASSPLPRLVNPLAAMQLSLGLRAGAGLLGGSTNSDPAACTGSEAATAPHHSRSSSLRRVGSVRSNGYAGSDGLQYTVSEAGMDPMLRHSRVSNGSTGEIQAREHPTGPVGYGHGMDAPGSAGLPPLSLEDLMASHHNFPDNSFLKGSGRLRRLSADAVGLNYQVPGSAPLGAAPLQPLASLQPMQQGMPGMDSVAGMSSALRECSKRPRSSAPAGLFSMDTPIDGMDVPLQRGQQTFDHQESRSRHLPQSQRSQEGTLAHVFDVDACDPDFLLALDASAFDVKELTSAMQYHGNLNSPGAHFSEALSLGLGLDHGLEQHGIPGLLGSAGQHMQHAVQQASNSGSVPGLEPGPGLQPREMSFAHFAMGQAAPDPGRATTGAPFHQFPLSDSFTQTLRRMMHHFDAEACKPEHTMHPGDGTPAA</sequence>
<keyword evidence="3" id="KW-1185">Reference proteome</keyword>